<keyword evidence="11" id="KW-0966">Cell projection</keyword>
<keyword evidence="7" id="KW-0243">Dynein</keyword>
<sequence>MVGGFQKTTYIYTKKRRCFGKQAMFTAVAAHLLDSIPACKSDQKQYIQRNPVHAEVQATAPQSEHEANTRTVQTRATGVNHAEGGWPGDVRPDNEEHTDRHRRRATHDDAYINSILHASPSLKHYIDQNNAIEMYQSYFIDMPQQRPLENYKVRVCNEFRDRAKRPATCVAWTHETHAKVVASYGQPYPGQGNEDTSTNECYVWDINRHTEPVYVFYPTSTCCRLACSEVDPKSIVAGLEDGTVSLFDLRASKYSVAASSPYHSHREAISGLQFMHTRTNSEFFTGSVDGQCLWWDTRALSTPVDHLTMSVKLAPNEQPSLSNAEAISTLEYDRGLPTRFLCGTKSGLVVNVNRVGRSHAEVLGSWWAAQAGAVRAVRRSPCTSRMFLTCGDWTARVWSEEVHAAPIIQLPPFRKQLLDAAWAPLRLSSFMLTCANGYFYYWDLLRKYHEPVTSYKVTEHELTNIAPHEEGKFVAAADSNGSVYLLELSDCMTTSGSNDKQLMQQVYARETAREHILDTRLKEIRLKQRQEREDAAGAAGAAGEGDEEALDQATTAAYWDTVRHELTKVDVLTTPSSQSIH</sequence>
<dbReference type="AlphaFoldDB" id="A0A8S4G350"/>
<dbReference type="GO" id="GO:0045504">
    <property type="term" value="F:dynein heavy chain binding"/>
    <property type="evidence" value="ECO:0007669"/>
    <property type="project" value="TreeGrafter"/>
</dbReference>
<evidence type="ECO:0000256" key="9">
    <source>
        <dbReference type="ARBA" id="ARBA00023175"/>
    </source>
</evidence>
<evidence type="ECO:0000313" key="14">
    <source>
        <dbReference type="Proteomes" id="UP000653454"/>
    </source>
</evidence>
<keyword evidence="14" id="KW-1185">Reference proteome</keyword>
<dbReference type="SUPFAM" id="SSF50978">
    <property type="entry name" value="WD40 repeat-like"/>
    <property type="match status" value="1"/>
</dbReference>
<comment type="similarity">
    <text evidence="2">Belongs to the dynein intermediate chain family.</text>
</comment>
<evidence type="ECO:0000256" key="1">
    <source>
        <dbReference type="ARBA" id="ARBA00004430"/>
    </source>
</evidence>
<keyword evidence="3" id="KW-0963">Cytoplasm</keyword>
<evidence type="ECO:0000313" key="13">
    <source>
        <dbReference type="EMBL" id="CAG9133352.1"/>
    </source>
</evidence>
<dbReference type="Gene3D" id="2.130.10.10">
    <property type="entry name" value="YVTN repeat-like/Quinoprotein amine dehydrogenase"/>
    <property type="match status" value="2"/>
</dbReference>
<feature type="region of interest" description="Disordered" evidence="12">
    <location>
        <begin position="528"/>
        <end position="549"/>
    </location>
</feature>
<evidence type="ECO:0000256" key="5">
    <source>
        <dbReference type="ARBA" id="ARBA00022701"/>
    </source>
</evidence>
<comment type="subcellular location">
    <subcellularLocation>
        <location evidence="1">Cytoplasm</location>
        <location evidence="1">Cytoskeleton</location>
        <location evidence="1">Cilium axoneme</location>
    </subcellularLocation>
</comment>
<keyword evidence="6" id="KW-0677">Repeat</keyword>
<dbReference type="GO" id="GO:0045503">
    <property type="term" value="F:dynein light chain binding"/>
    <property type="evidence" value="ECO:0007669"/>
    <property type="project" value="TreeGrafter"/>
</dbReference>
<keyword evidence="9" id="KW-0505">Motor protein</keyword>
<evidence type="ECO:0000256" key="7">
    <source>
        <dbReference type="ARBA" id="ARBA00023017"/>
    </source>
</evidence>
<evidence type="ECO:0000256" key="2">
    <source>
        <dbReference type="ARBA" id="ARBA00011059"/>
    </source>
</evidence>
<feature type="compositionally biased region" description="Basic and acidic residues" evidence="12">
    <location>
        <begin position="90"/>
        <end position="99"/>
    </location>
</feature>
<dbReference type="GO" id="GO:0005874">
    <property type="term" value="C:microtubule"/>
    <property type="evidence" value="ECO:0007669"/>
    <property type="project" value="UniProtKB-KW"/>
</dbReference>
<dbReference type="GO" id="GO:0036158">
    <property type="term" value="P:outer dynein arm assembly"/>
    <property type="evidence" value="ECO:0007669"/>
    <property type="project" value="TreeGrafter"/>
</dbReference>
<dbReference type="PANTHER" id="PTHR12442">
    <property type="entry name" value="DYNEIN INTERMEDIATE CHAIN"/>
    <property type="match status" value="1"/>
</dbReference>
<accession>A0A8S4G350</accession>
<organism evidence="13 14">
    <name type="scientific">Plutella xylostella</name>
    <name type="common">Diamondback moth</name>
    <name type="synonym">Plutella maculipennis</name>
    <dbReference type="NCBI Taxonomy" id="51655"/>
    <lineage>
        <taxon>Eukaryota</taxon>
        <taxon>Metazoa</taxon>
        <taxon>Ecdysozoa</taxon>
        <taxon>Arthropoda</taxon>
        <taxon>Hexapoda</taxon>
        <taxon>Insecta</taxon>
        <taxon>Pterygota</taxon>
        <taxon>Neoptera</taxon>
        <taxon>Endopterygota</taxon>
        <taxon>Lepidoptera</taxon>
        <taxon>Glossata</taxon>
        <taxon>Ditrysia</taxon>
        <taxon>Yponomeutoidea</taxon>
        <taxon>Plutellidae</taxon>
        <taxon>Plutella</taxon>
    </lineage>
</organism>
<dbReference type="InterPro" id="IPR015943">
    <property type="entry name" value="WD40/YVTN_repeat-like_dom_sf"/>
</dbReference>
<dbReference type="InterPro" id="IPR036322">
    <property type="entry name" value="WD40_repeat_dom_sf"/>
</dbReference>
<keyword evidence="10" id="KW-0206">Cytoskeleton</keyword>
<dbReference type="GO" id="GO:0003341">
    <property type="term" value="P:cilium movement"/>
    <property type="evidence" value="ECO:0007669"/>
    <property type="project" value="TreeGrafter"/>
</dbReference>
<dbReference type="PANTHER" id="PTHR12442:SF7">
    <property type="entry name" value="DYNEIN AXONEMAL INTERMEDIATE CHAIN 2"/>
    <property type="match status" value="1"/>
</dbReference>
<evidence type="ECO:0000256" key="11">
    <source>
        <dbReference type="ARBA" id="ARBA00023273"/>
    </source>
</evidence>
<evidence type="ECO:0000256" key="6">
    <source>
        <dbReference type="ARBA" id="ARBA00022737"/>
    </source>
</evidence>
<evidence type="ECO:0000256" key="4">
    <source>
        <dbReference type="ARBA" id="ARBA00022574"/>
    </source>
</evidence>
<reference evidence="13" key="1">
    <citation type="submission" date="2020-11" db="EMBL/GenBank/DDBJ databases">
        <authorList>
            <person name="Whiteford S."/>
        </authorList>
    </citation>
    <scope>NUCLEOTIDE SEQUENCE</scope>
</reference>
<dbReference type="InterPro" id="IPR001680">
    <property type="entry name" value="WD40_rpt"/>
</dbReference>
<protein>
    <submittedName>
        <fullName evidence="13">(diamondback moth) hypothetical protein</fullName>
    </submittedName>
</protein>
<evidence type="ECO:0000256" key="8">
    <source>
        <dbReference type="ARBA" id="ARBA00023069"/>
    </source>
</evidence>
<dbReference type="EMBL" id="CAJHNJ030000060">
    <property type="protein sequence ID" value="CAG9133352.1"/>
    <property type="molecule type" value="Genomic_DNA"/>
</dbReference>
<keyword evidence="4" id="KW-0853">WD repeat</keyword>
<evidence type="ECO:0000256" key="10">
    <source>
        <dbReference type="ARBA" id="ARBA00023212"/>
    </source>
</evidence>
<name>A0A8S4G350_PLUXY</name>
<dbReference type="InterPro" id="IPR050687">
    <property type="entry name" value="Dynein_IC"/>
</dbReference>
<feature type="region of interest" description="Disordered" evidence="12">
    <location>
        <begin position="79"/>
        <end position="105"/>
    </location>
</feature>
<evidence type="ECO:0000256" key="12">
    <source>
        <dbReference type="SAM" id="MobiDB-lite"/>
    </source>
</evidence>
<proteinExistence type="inferred from homology"/>
<evidence type="ECO:0000256" key="3">
    <source>
        <dbReference type="ARBA" id="ARBA00022490"/>
    </source>
</evidence>
<comment type="caution">
    <text evidence="13">The sequence shown here is derived from an EMBL/GenBank/DDBJ whole genome shotgun (WGS) entry which is preliminary data.</text>
</comment>
<keyword evidence="8" id="KW-0969">Cilium</keyword>
<keyword evidence="5" id="KW-0493">Microtubule</keyword>
<dbReference type="GO" id="GO:0036157">
    <property type="term" value="C:outer dynein arm"/>
    <property type="evidence" value="ECO:0007669"/>
    <property type="project" value="TreeGrafter"/>
</dbReference>
<dbReference type="SMART" id="SM00320">
    <property type="entry name" value="WD40"/>
    <property type="match status" value="5"/>
</dbReference>
<dbReference type="Proteomes" id="UP000653454">
    <property type="component" value="Unassembled WGS sequence"/>
</dbReference>
<gene>
    <name evidence="13" type="ORF">PLXY2_LOCUS11582</name>
</gene>